<feature type="region of interest" description="Disordered" evidence="1">
    <location>
        <begin position="88"/>
        <end position="108"/>
    </location>
</feature>
<evidence type="ECO:0008006" key="4">
    <source>
        <dbReference type="Google" id="ProtNLM"/>
    </source>
</evidence>
<evidence type="ECO:0000256" key="1">
    <source>
        <dbReference type="SAM" id="MobiDB-lite"/>
    </source>
</evidence>
<dbReference type="AlphaFoldDB" id="A0A150HHE0"/>
<dbReference type="Proteomes" id="UP000075357">
    <property type="component" value="Unassembled WGS sequence"/>
</dbReference>
<dbReference type="SUPFAM" id="SSF49899">
    <property type="entry name" value="Concanavalin A-like lectins/glucanases"/>
    <property type="match status" value="1"/>
</dbReference>
<proteinExistence type="predicted"/>
<keyword evidence="3" id="KW-1185">Reference proteome</keyword>
<dbReference type="InterPro" id="IPR013320">
    <property type="entry name" value="ConA-like_dom_sf"/>
</dbReference>
<dbReference type="STRING" id="36807.Mlaev_00571"/>
<protein>
    <recommendedName>
        <fullName evidence="4">GH16 domain-containing protein</fullName>
    </recommendedName>
</protein>
<dbReference type="Gene3D" id="2.60.120.200">
    <property type="match status" value="1"/>
</dbReference>
<sequence length="270" mass="29844">MRTDPMRPPEAPRDEVPPPPRRLPVFDDEFHDGIDERRWIPAYLSHWTTARRAAARTLSVADGLELRIESDQPDWRAEDAPLRVSNLQTGAFSGPVGSPRGTHRHRGDGLLVRTHTPTRLLFAPSRGRIEITLSASTDPGCMTAAWLVGTEHRAPTEAGEICIFEIDAAAVGMPTTVRTGVKSHHDPRLITEMRGIEVPVDAAAAHTWTVIWDGRETLIGCEGRLVGRWAQSPSYPVFLMLDLFELGGSGGAYPKRATLHRVRGWDVPYG</sequence>
<reference evidence="2 3" key="1">
    <citation type="submission" date="2016-01" db="EMBL/GenBank/DDBJ databases">
        <title>Draft genome sequences of Microbacterium laevaniformans LCDC 91-0039 and the type strain of Microbacterium hominis LCDC 84-209.</title>
        <authorList>
            <person name="Bernier A.-M."/>
            <person name="Bernard K."/>
        </authorList>
    </citation>
    <scope>NUCLEOTIDE SEQUENCE [LARGE SCALE GENOMIC DNA]</scope>
    <source>
        <strain evidence="2 3">LCDC 91-0039</strain>
    </source>
</reference>
<evidence type="ECO:0000313" key="3">
    <source>
        <dbReference type="Proteomes" id="UP000075357"/>
    </source>
</evidence>
<dbReference type="PATRIC" id="fig|36807.3.peg.590"/>
<dbReference type="EMBL" id="LRAD01000017">
    <property type="protein sequence ID" value="KXZ61573.1"/>
    <property type="molecule type" value="Genomic_DNA"/>
</dbReference>
<organism evidence="2 3">
    <name type="scientific">Microbacterium laevaniformans</name>
    <dbReference type="NCBI Taxonomy" id="36807"/>
    <lineage>
        <taxon>Bacteria</taxon>
        <taxon>Bacillati</taxon>
        <taxon>Actinomycetota</taxon>
        <taxon>Actinomycetes</taxon>
        <taxon>Micrococcales</taxon>
        <taxon>Microbacteriaceae</taxon>
        <taxon>Microbacterium</taxon>
    </lineage>
</organism>
<evidence type="ECO:0000313" key="2">
    <source>
        <dbReference type="EMBL" id="KXZ61573.1"/>
    </source>
</evidence>
<feature type="compositionally biased region" description="Basic and acidic residues" evidence="1">
    <location>
        <begin position="1"/>
        <end position="16"/>
    </location>
</feature>
<comment type="caution">
    <text evidence="2">The sequence shown here is derived from an EMBL/GenBank/DDBJ whole genome shotgun (WGS) entry which is preliminary data.</text>
</comment>
<gene>
    <name evidence="2" type="ORF">Mlaev_00571</name>
</gene>
<accession>A0A150HHE0</accession>
<feature type="region of interest" description="Disordered" evidence="1">
    <location>
        <begin position="1"/>
        <end position="24"/>
    </location>
</feature>
<name>A0A150HHE0_9MICO</name>